<gene>
    <name evidence="5" type="ordered locus">Xaut_4010</name>
</gene>
<comment type="similarity">
    <text evidence="1">Belongs to the transglycosylase Slt family.</text>
</comment>
<proteinExistence type="inferred from homology"/>
<evidence type="ECO:0000256" key="2">
    <source>
        <dbReference type="ARBA" id="ARBA00009387"/>
    </source>
</evidence>
<evidence type="ECO:0000313" key="6">
    <source>
        <dbReference type="Proteomes" id="UP000002417"/>
    </source>
</evidence>
<feature type="compositionally biased region" description="Low complexity" evidence="3">
    <location>
        <begin position="216"/>
        <end position="226"/>
    </location>
</feature>
<evidence type="ECO:0000256" key="3">
    <source>
        <dbReference type="SAM" id="MobiDB-lite"/>
    </source>
</evidence>
<sequence length="265" mass="28569">MLQTDPFLRVPILVLVSMRAHARRHAVVFVLLSGVPFGWSTAVLTAEAPATQKLSSPADRYADFITEAAERFDIPAGWIRSVLRAESDGDARSTSPKGAMGLMQIMPQTWAELRVHYGLGDDPYDPHDNIMAGAAYLRELFDRYGHPGFLAAYNAGPTRYEAFRKGRPLPRETRAYVEALAPVIAPDDAGADASRVSAAPQPEQPSWARAPIFILPPTRTSTPATAPRERLPAEATATSAVRDVSAIVPPSAGLFVTRPGTGGAR</sequence>
<dbReference type="Proteomes" id="UP000002417">
    <property type="component" value="Chromosome"/>
</dbReference>
<dbReference type="eggNOG" id="COG0741">
    <property type="taxonomic scope" value="Bacteria"/>
</dbReference>
<dbReference type="AlphaFoldDB" id="A7IMI9"/>
<dbReference type="OrthoDB" id="9801695at2"/>
<protein>
    <submittedName>
        <fullName evidence="5">Lytic transglycosylase catalytic</fullName>
    </submittedName>
</protein>
<dbReference type="EMBL" id="CP000781">
    <property type="protein sequence ID" value="ABS69232.1"/>
    <property type="molecule type" value="Genomic_DNA"/>
</dbReference>
<evidence type="ECO:0000313" key="5">
    <source>
        <dbReference type="EMBL" id="ABS69232.1"/>
    </source>
</evidence>
<dbReference type="STRING" id="78245.Xaut_4010"/>
<dbReference type="Pfam" id="PF01464">
    <property type="entry name" value="SLT"/>
    <property type="match status" value="1"/>
</dbReference>
<dbReference type="CAZy" id="GH23">
    <property type="family name" value="Glycoside Hydrolase Family 23"/>
</dbReference>
<dbReference type="PhylomeDB" id="A7IMI9"/>
<accession>A7IMI9</accession>
<keyword evidence="6" id="KW-1185">Reference proteome</keyword>
<name>A7IMI9_XANP2</name>
<dbReference type="Gene3D" id="1.10.530.10">
    <property type="match status" value="1"/>
</dbReference>
<evidence type="ECO:0000256" key="1">
    <source>
        <dbReference type="ARBA" id="ARBA00007734"/>
    </source>
</evidence>
<dbReference type="InterPro" id="IPR008258">
    <property type="entry name" value="Transglycosylase_SLT_dom_1"/>
</dbReference>
<dbReference type="PANTHER" id="PTHR37423:SF2">
    <property type="entry name" value="MEMBRANE-BOUND LYTIC MUREIN TRANSGLYCOSYLASE C"/>
    <property type="match status" value="1"/>
</dbReference>
<comment type="similarity">
    <text evidence="2">Belongs to the virb1 family.</text>
</comment>
<dbReference type="PANTHER" id="PTHR37423">
    <property type="entry name" value="SOLUBLE LYTIC MUREIN TRANSGLYCOSYLASE-RELATED"/>
    <property type="match status" value="1"/>
</dbReference>
<organism evidence="5 6">
    <name type="scientific">Xanthobacter autotrophicus (strain ATCC BAA-1158 / Py2)</name>
    <dbReference type="NCBI Taxonomy" id="78245"/>
    <lineage>
        <taxon>Bacteria</taxon>
        <taxon>Pseudomonadati</taxon>
        <taxon>Pseudomonadota</taxon>
        <taxon>Alphaproteobacteria</taxon>
        <taxon>Hyphomicrobiales</taxon>
        <taxon>Xanthobacteraceae</taxon>
        <taxon>Xanthobacter</taxon>
    </lineage>
</organism>
<feature type="region of interest" description="Disordered" evidence="3">
    <location>
        <begin position="191"/>
        <end position="238"/>
    </location>
</feature>
<dbReference type="CDD" id="cd00254">
    <property type="entry name" value="LT-like"/>
    <property type="match status" value="1"/>
</dbReference>
<dbReference type="KEGG" id="xau:Xaut_4010"/>
<reference evidence="5 6" key="1">
    <citation type="submission" date="2007-07" db="EMBL/GenBank/DDBJ databases">
        <title>Complete sequence of chromosome of Xanthobacter autotrophicus Py2.</title>
        <authorList>
            <consortium name="US DOE Joint Genome Institute"/>
            <person name="Copeland A."/>
            <person name="Lucas S."/>
            <person name="Lapidus A."/>
            <person name="Barry K."/>
            <person name="Glavina del Rio T."/>
            <person name="Hammon N."/>
            <person name="Israni S."/>
            <person name="Dalin E."/>
            <person name="Tice H."/>
            <person name="Pitluck S."/>
            <person name="Sims D."/>
            <person name="Brettin T."/>
            <person name="Bruce D."/>
            <person name="Detter J.C."/>
            <person name="Han C."/>
            <person name="Tapia R."/>
            <person name="Brainard J."/>
            <person name="Schmutz J."/>
            <person name="Larimer F."/>
            <person name="Land M."/>
            <person name="Hauser L."/>
            <person name="Kyrpides N."/>
            <person name="Kim E."/>
            <person name="Ensigns S.A."/>
            <person name="Richardson P."/>
        </authorList>
    </citation>
    <scope>NUCLEOTIDE SEQUENCE [LARGE SCALE GENOMIC DNA]</scope>
    <source>
        <strain evidence="6">ATCC BAA-1158 / Py2</strain>
    </source>
</reference>
<dbReference type="HOGENOM" id="CLU_077897_0_0_5"/>
<evidence type="ECO:0000259" key="4">
    <source>
        <dbReference type="Pfam" id="PF01464"/>
    </source>
</evidence>
<dbReference type="InterPro" id="IPR023346">
    <property type="entry name" value="Lysozyme-like_dom_sf"/>
</dbReference>
<feature type="domain" description="Transglycosylase SLT" evidence="4">
    <location>
        <begin position="65"/>
        <end position="160"/>
    </location>
</feature>
<dbReference type="SUPFAM" id="SSF53955">
    <property type="entry name" value="Lysozyme-like"/>
    <property type="match status" value="1"/>
</dbReference>